<keyword evidence="2" id="KW-0547">Nucleotide-binding</keyword>
<name>A0A0A9YGT6_LYGHE</name>
<reference evidence="6" key="1">
    <citation type="journal article" date="2014" name="PLoS ONE">
        <title>Transcriptome-Based Identification of ABC Transporters in the Western Tarnished Plant Bug Lygus hesperus.</title>
        <authorList>
            <person name="Hull J.J."/>
            <person name="Chaney K."/>
            <person name="Geib S.M."/>
            <person name="Fabrick J.A."/>
            <person name="Brent C.S."/>
            <person name="Walsh D."/>
            <person name="Lavine L.C."/>
        </authorList>
    </citation>
    <scope>NUCLEOTIDE SEQUENCE</scope>
</reference>
<keyword evidence="4" id="KW-0067">ATP-binding</keyword>
<dbReference type="GO" id="GO:0005524">
    <property type="term" value="F:ATP binding"/>
    <property type="evidence" value="ECO:0007669"/>
    <property type="project" value="UniProtKB-KW"/>
</dbReference>
<reference evidence="6" key="2">
    <citation type="submission" date="2014-07" db="EMBL/GenBank/DDBJ databases">
        <authorList>
            <person name="Hull J."/>
        </authorList>
    </citation>
    <scope>NUCLEOTIDE SEQUENCE</scope>
</reference>
<dbReference type="GO" id="GO:0004143">
    <property type="term" value="F:ATP-dependent diacylglycerol kinase activity"/>
    <property type="evidence" value="ECO:0007669"/>
    <property type="project" value="InterPro"/>
</dbReference>
<evidence type="ECO:0000256" key="3">
    <source>
        <dbReference type="ARBA" id="ARBA00022777"/>
    </source>
</evidence>
<evidence type="ECO:0000313" key="6">
    <source>
        <dbReference type="EMBL" id="JAG31394.1"/>
    </source>
</evidence>
<evidence type="ECO:0000256" key="2">
    <source>
        <dbReference type="ARBA" id="ARBA00022741"/>
    </source>
</evidence>
<organism evidence="6">
    <name type="scientific">Lygus hesperus</name>
    <name type="common">Western plant bug</name>
    <dbReference type="NCBI Taxonomy" id="30085"/>
    <lineage>
        <taxon>Eukaryota</taxon>
        <taxon>Metazoa</taxon>
        <taxon>Ecdysozoa</taxon>
        <taxon>Arthropoda</taxon>
        <taxon>Hexapoda</taxon>
        <taxon>Insecta</taxon>
        <taxon>Pterygota</taxon>
        <taxon>Neoptera</taxon>
        <taxon>Paraneoptera</taxon>
        <taxon>Hemiptera</taxon>
        <taxon>Heteroptera</taxon>
        <taxon>Panheteroptera</taxon>
        <taxon>Cimicomorpha</taxon>
        <taxon>Miridae</taxon>
        <taxon>Mirini</taxon>
        <taxon>Lygus</taxon>
    </lineage>
</organism>
<dbReference type="EMBL" id="GBHO01012210">
    <property type="protein sequence ID" value="JAG31394.1"/>
    <property type="molecule type" value="Transcribed_RNA"/>
</dbReference>
<evidence type="ECO:0000259" key="5">
    <source>
        <dbReference type="Pfam" id="PF00609"/>
    </source>
</evidence>
<dbReference type="PANTHER" id="PTHR11255">
    <property type="entry name" value="DIACYLGLYCEROL KINASE"/>
    <property type="match status" value="1"/>
</dbReference>
<dbReference type="InterPro" id="IPR016064">
    <property type="entry name" value="NAD/diacylglycerol_kinase_sf"/>
</dbReference>
<dbReference type="PANTHER" id="PTHR11255:SF80">
    <property type="entry name" value="EYE-SPECIFIC DIACYLGLYCEROL KINASE"/>
    <property type="match status" value="1"/>
</dbReference>
<dbReference type="GO" id="GO:0007200">
    <property type="term" value="P:phospholipase C-activating G protein-coupled receptor signaling pathway"/>
    <property type="evidence" value="ECO:0007669"/>
    <property type="project" value="InterPro"/>
</dbReference>
<evidence type="ECO:0000256" key="4">
    <source>
        <dbReference type="ARBA" id="ARBA00022840"/>
    </source>
</evidence>
<dbReference type="InterPro" id="IPR037607">
    <property type="entry name" value="DGK"/>
</dbReference>
<evidence type="ECO:0000256" key="1">
    <source>
        <dbReference type="ARBA" id="ARBA00022679"/>
    </source>
</evidence>
<dbReference type="GO" id="GO:0016020">
    <property type="term" value="C:membrane"/>
    <property type="evidence" value="ECO:0007669"/>
    <property type="project" value="TreeGrafter"/>
</dbReference>
<proteinExistence type="predicted"/>
<dbReference type="AlphaFoldDB" id="A0A0A9YGT6"/>
<feature type="domain" description="Diacylglycerol kinase accessory" evidence="5">
    <location>
        <begin position="2"/>
        <end position="150"/>
    </location>
</feature>
<keyword evidence="1" id="KW-0808">Transferase</keyword>
<accession>A0A0A9YGT6</accession>
<dbReference type="InterPro" id="IPR000756">
    <property type="entry name" value="Diacylglycerol_kin_accessory"/>
</dbReference>
<dbReference type="Pfam" id="PF00609">
    <property type="entry name" value="DAGK_acc"/>
    <property type="match status" value="1"/>
</dbReference>
<dbReference type="Gene3D" id="2.60.200.40">
    <property type="match status" value="1"/>
</dbReference>
<sequence length="172" mass="18990">MYTFNKHRHSWSQYCKGRLLSQLLVGLQSITNCLKSCGPLQLPIDIKYTAPSSNLDNYDQKTLQVDSSACVVFGNIPNYAAGRTIWKPITSVTTNDALIEISTFSSYSHMNCSILCNHFVKAHPISQAQFVSISVAPSNHPVYCQIDGEAWTVSSATIYILPATTVSLLKNI</sequence>
<dbReference type="SUPFAM" id="SSF111331">
    <property type="entry name" value="NAD kinase/diacylglycerol kinase-like"/>
    <property type="match status" value="1"/>
</dbReference>
<gene>
    <name evidence="6" type="ORF">CM83_4951</name>
</gene>
<keyword evidence="3 6" id="KW-0418">Kinase</keyword>
<protein>
    <submittedName>
        <fullName evidence="6">Diacylglycerol kinase eta</fullName>
    </submittedName>
</protein>